<reference evidence="1 2" key="1">
    <citation type="journal article" date="2010" name="Stand. Genomic Sci.">
        <title>Complete genome sequence of Ilyobacter polytropus type strain (CuHbu1).</title>
        <authorList>
            <person name="Sikorski J."/>
            <person name="Chertkov O."/>
            <person name="Lapidus A."/>
            <person name="Nolan M."/>
            <person name="Lucas S."/>
            <person name="Del Rio T.G."/>
            <person name="Tice H."/>
            <person name="Cheng J.F."/>
            <person name="Tapia R."/>
            <person name="Han C."/>
            <person name="Goodwin L."/>
            <person name="Pitluck S."/>
            <person name="Liolios K."/>
            <person name="Ivanova N."/>
            <person name="Mavromatis K."/>
            <person name="Mikhailova N."/>
            <person name="Pati A."/>
            <person name="Chen A."/>
            <person name="Palaniappan K."/>
            <person name="Land M."/>
            <person name="Hauser L."/>
            <person name="Chang Y.J."/>
            <person name="Jeffries C.D."/>
            <person name="Brambilla E."/>
            <person name="Yasawong M."/>
            <person name="Rohde M."/>
            <person name="Pukall R."/>
            <person name="Spring S."/>
            <person name="Goker M."/>
            <person name="Woyke T."/>
            <person name="Bristow J."/>
            <person name="Eisen J.A."/>
            <person name="Markowitz V."/>
            <person name="Hugenholtz P."/>
            <person name="Kyrpides N.C."/>
            <person name="Klenk H.P."/>
        </authorList>
    </citation>
    <scope>NUCLEOTIDE SEQUENCE [LARGE SCALE GENOMIC DNA]</scope>
    <source>
        <strain evidence="2">ATCC 51220 / DSM 2926 / LMG 16218 / CuHBu1</strain>
    </source>
</reference>
<evidence type="ECO:0008006" key="3">
    <source>
        <dbReference type="Google" id="ProtNLM"/>
    </source>
</evidence>
<accession>E3H8C6</accession>
<dbReference type="EMBL" id="CP002281">
    <property type="protein sequence ID" value="ADO82693.1"/>
    <property type="molecule type" value="Genomic_DNA"/>
</dbReference>
<name>E3H8C6_ILYPC</name>
<dbReference type="Proteomes" id="UP000006875">
    <property type="component" value="Chromosome"/>
</dbReference>
<sequence>MTVRQIIECNYCGTKTLTRTIMGFIENVPLRVPCCGCGVVLRGTLTMIPEDVDYRIKFSNAKLVGSSEGEPEYTIELSGELMTKKVEKYEFATSLISPVIKNLMFHGALTKGKNNIEDFKFKFKSLIGDRSKEWQTLKDVEDLWNNRNYKIIKKVISSFPEFEYLKEISDDYKNIELEAFNLKNISFSTIITQITPNDFAEKRNNLEDQISLSLNNPNKLYSLIIENKESCEELQKKLFSQIGKIVERFENLIPIFGLKYLGDMEDNFFDNKGITTVTFEEIKDIYIDNYEVILSCSDIVIAIDNLIINNDFNNMQVTGASKTKTLSKYRKLSNGHKLNFINENESYFNKLLESDLDKEIRNSIGHNSYSFDSVSQNITFKKNNGSSKKMSLVLFLMKLWDSFITCYNLWYFYKELNKLRIILSLPLSTKELNRFIRDYSIR</sequence>
<proteinExistence type="predicted"/>
<organism evidence="1 2">
    <name type="scientific">Ilyobacter polytropus (strain ATCC 51220 / DSM 2926 / LMG 16218 / CuHBu1)</name>
    <dbReference type="NCBI Taxonomy" id="572544"/>
    <lineage>
        <taxon>Bacteria</taxon>
        <taxon>Fusobacteriati</taxon>
        <taxon>Fusobacteriota</taxon>
        <taxon>Fusobacteriia</taxon>
        <taxon>Fusobacteriales</taxon>
        <taxon>Fusobacteriaceae</taxon>
        <taxon>Ilyobacter</taxon>
    </lineage>
</organism>
<evidence type="ECO:0000313" key="1">
    <source>
        <dbReference type="EMBL" id="ADO82693.1"/>
    </source>
</evidence>
<dbReference type="AlphaFoldDB" id="E3H8C6"/>
<dbReference type="KEGG" id="ipo:Ilyop_0910"/>
<dbReference type="RefSeq" id="WP_013387362.1">
    <property type="nucleotide sequence ID" value="NC_014632.1"/>
</dbReference>
<protein>
    <recommendedName>
        <fullName evidence="3">SEC-C motif domain protein</fullName>
    </recommendedName>
</protein>
<dbReference type="OrthoDB" id="9801392at2"/>
<gene>
    <name evidence="1" type="ordered locus">Ilyop_0910</name>
</gene>
<dbReference type="HOGENOM" id="CLU_046244_0_0_0"/>
<keyword evidence="2" id="KW-1185">Reference proteome</keyword>
<evidence type="ECO:0000313" key="2">
    <source>
        <dbReference type="Proteomes" id="UP000006875"/>
    </source>
</evidence>